<dbReference type="Proteomes" id="UP001165383">
    <property type="component" value="Unassembled WGS sequence"/>
</dbReference>
<keyword evidence="1" id="KW-0472">Membrane</keyword>
<proteinExistence type="predicted"/>
<dbReference type="EMBL" id="JAMGBB010000001">
    <property type="protein sequence ID" value="MCL6739691.1"/>
    <property type="molecule type" value="Genomic_DNA"/>
</dbReference>
<reference evidence="2" key="1">
    <citation type="submission" date="2022-05" db="EMBL/GenBank/DDBJ databases">
        <authorList>
            <person name="Jo J.-H."/>
            <person name="Im W.-T."/>
        </authorList>
    </citation>
    <scope>NUCLEOTIDE SEQUENCE</scope>
    <source>
        <strain evidence="2">RB56-2</strain>
    </source>
</reference>
<protein>
    <recommendedName>
        <fullName evidence="4">AtpZ/AtpI family protein</fullName>
    </recommendedName>
</protein>
<keyword evidence="1" id="KW-1133">Transmembrane helix</keyword>
<keyword evidence="1" id="KW-0812">Transmembrane</keyword>
<evidence type="ECO:0000313" key="3">
    <source>
        <dbReference type="Proteomes" id="UP001165383"/>
    </source>
</evidence>
<feature type="transmembrane region" description="Helical" evidence="1">
    <location>
        <begin position="27"/>
        <end position="46"/>
    </location>
</feature>
<keyword evidence="3" id="KW-1185">Reference proteome</keyword>
<dbReference type="RefSeq" id="WP_249914170.1">
    <property type="nucleotide sequence ID" value="NZ_JAMGBB010000001.1"/>
</dbReference>
<evidence type="ECO:0008006" key="4">
    <source>
        <dbReference type="Google" id="ProtNLM"/>
    </source>
</evidence>
<comment type="caution">
    <text evidence="2">The sequence shown here is derived from an EMBL/GenBank/DDBJ whole genome shotgun (WGS) entry which is preliminary data.</text>
</comment>
<evidence type="ECO:0000313" key="2">
    <source>
        <dbReference type="EMBL" id="MCL6739691.1"/>
    </source>
</evidence>
<evidence type="ECO:0000256" key="1">
    <source>
        <dbReference type="SAM" id="Phobius"/>
    </source>
</evidence>
<sequence length="50" mass="5573">MVVGIAAMMFVALFGWGQDYFHWSDPSGRVQLALFTSFVLGIICGFKTKQ</sequence>
<gene>
    <name evidence="2" type="ORF">LZ518_00850</name>
</gene>
<name>A0ABT0S5M0_9SPHN</name>
<organism evidence="2 3">
    <name type="scientific">Sphingomonas brevis</name>
    <dbReference type="NCBI Taxonomy" id="2908206"/>
    <lineage>
        <taxon>Bacteria</taxon>
        <taxon>Pseudomonadati</taxon>
        <taxon>Pseudomonadota</taxon>
        <taxon>Alphaproteobacteria</taxon>
        <taxon>Sphingomonadales</taxon>
        <taxon>Sphingomonadaceae</taxon>
        <taxon>Sphingomonas</taxon>
    </lineage>
</organism>
<accession>A0ABT0S5M0</accession>